<protein>
    <recommendedName>
        <fullName evidence="7">DUF7918 domain-containing protein</fullName>
    </recommendedName>
</protein>
<feature type="transmembrane region" description="Helical" evidence="6">
    <location>
        <begin position="158"/>
        <end position="179"/>
    </location>
</feature>
<keyword evidence="2 6" id="KW-0812">Transmembrane</keyword>
<feature type="transmembrane region" description="Helical" evidence="6">
    <location>
        <begin position="46"/>
        <end position="70"/>
    </location>
</feature>
<feature type="domain" description="DUF7918" evidence="7">
    <location>
        <begin position="213"/>
        <end position="434"/>
    </location>
</feature>
<keyword evidence="9" id="KW-1185">Reference proteome</keyword>
<evidence type="ECO:0000256" key="5">
    <source>
        <dbReference type="SAM" id="MobiDB-lite"/>
    </source>
</evidence>
<dbReference type="InterPro" id="IPR006603">
    <property type="entry name" value="PQ-loop_rpt"/>
</dbReference>
<organism evidence="8 9">
    <name type="scientific">Septoria linicola</name>
    <dbReference type="NCBI Taxonomy" id="215465"/>
    <lineage>
        <taxon>Eukaryota</taxon>
        <taxon>Fungi</taxon>
        <taxon>Dikarya</taxon>
        <taxon>Ascomycota</taxon>
        <taxon>Pezizomycotina</taxon>
        <taxon>Dothideomycetes</taxon>
        <taxon>Dothideomycetidae</taxon>
        <taxon>Mycosphaerellales</taxon>
        <taxon>Mycosphaerellaceae</taxon>
        <taxon>Septoria</taxon>
    </lineage>
</organism>
<feature type="compositionally biased region" description="Basic and acidic residues" evidence="5">
    <location>
        <begin position="456"/>
        <end position="483"/>
    </location>
</feature>
<dbReference type="Proteomes" id="UP001056384">
    <property type="component" value="Chromosome 11"/>
</dbReference>
<dbReference type="GO" id="GO:0016020">
    <property type="term" value="C:membrane"/>
    <property type="evidence" value="ECO:0007669"/>
    <property type="project" value="UniProtKB-SubCell"/>
</dbReference>
<evidence type="ECO:0000256" key="2">
    <source>
        <dbReference type="ARBA" id="ARBA00022692"/>
    </source>
</evidence>
<reference evidence="8" key="1">
    <citation type="submission" date="2022-06" db="EMBL/GenBank/DDBJ databases">
        <title>Complete genome sequences of two strains of the flax pathogen Septoria linicola.</title>
        <authorList>
            <person name="Lapalu N."/>
            <person name="Simon A."/>
            <person name="Demenou B."/>
            <person name="Paumier D."/>
            <person name="Guillot M.-P."/>
            <person name="Gout L."/>
            <person name="Valade R."/>
        </authorList>
    </citation>
    <scope>NUCLEOTIDE SEQUENCE</scope>
    <source>
        <strain evidence="8">SE15195</strain>
    </source>
</reference>
<feature type="transmembrane region" description="Helical" evidence="6">
    <location>
        <begin position="122"/>
        <end position="142"/>
    </location>
</feature>
<dbReference type="PANTHER" id="PTHR36223:SF1">
    <property type="entry name" value="TRANSCRIPTION ELONGATION FACTOR EAF N-TERMINAL DOMAIN-CONTAINING PROTEIN"/>
    <property type="match status" value="1"/>
</dbReference>
<sequence>MAGFDNVVLIADTYTRLILVVLSAASFLPQIRHIRTRQNCNGISPFYILCNLTVATYHLALALALVIVFCDDNLRRIPTSDPLSTGPRPIRSHHDRSTNTHNRFWYTMALPPAKPAQKSISIILYLFILTLTLIPAIALAFIPRDEPDWTSQLLNGSWIYFFSTPIKFIGLAAFFAQLLETHRSRALRTSSLSVPGLRRQALIFMLRHHGGTLQVTVEVDGKPLKEYEDRGRTDGAASIVPYIEAETNKTFSIKATIPKGFSMAGEGLHLRCVIDGEVLASFMMEWADCRKWDDHRVFRGCQTEQAQLRMFKFARIDTICDVRQTEEEVRLVERLGTIRLVVCCIKDIKLSARSSSSRAGPKDIGAISEKALKGEALSHSVCLEEPIESRLGCKQYTFSYLTVDDNGASVPIATYEFRYRSLADLKDLMTVERTPPPPSLEDRDFESLSREELKELHNQARANNEKEALAEKIKREREDDNPRPRKVRRPAAGGTQLEIDGAGSFRETSVAGPLAREIEVIELN</sequence>
<evidence type="ECO:0000313" key="9">
    <source>
        <dbReference type="Proteomes" id="UP001056384"/>
    </source>
</evidence>
<evidence type="ECO:0000259" key="7">
    <source>
        <dbReference type="Pfam" id="PF25534"/>
    </source>
</evidence>
<proteinExistence type="predicted"/>
<evidence type="ECO:0000256" key="4">
    <source>
        <dbReference type="ARBA" id="ARBA00023136"/>
    </source>
</evidence>
<dbReference type="Pfam" id="PF25534">
    <property type="entry name" value="DUF7918"/>
    <property type="match status" value="1"/>
</dbReference>
<gene>
    <name evidence="8" type="ORF">Slin15195_G117640</name>
</gene>
<evidence type="ECO:0000313" key="8">
    <source>
        <dbReference type="EMBL" id="USW58445.1"/>
    </source>
</evidence>
<dbReference type="PANTHER" id="PTHR36223">
    <property type="entry name" value="BETA-LACTAMASE-TYPE TRANSPEPTIDASE FOLD DOMAIN CONTAINING PROTEIN"/>
    <property type="match status" value="1"/>
</dbReference>
<evidence type="ECO:0000256" key="3">
    <source>
        <dbReference type="ARBA" id="ARBA00022989"/>
    </source>
</evidence>
<accession>A0A9Q9B0I2</accession>
<comment type="subcellular location">
    <subcellularLocation>
        <location evidence="1">Membrane</location>
        <topology evidence="1">Multi-pass membrane protein</topology>
    </subcellularLocation>
</comment>
<dbReference type="AlphaFoldDB" id="A0A9Q9B0I2"/>
<dbReference type="Pfam" id="PF04193">
    <property type="entry name" value="PQ-loop"/>
    <property type="match status" value="1"/>
</dbReference>
<keyword evidence="4 6" id="KW-0472">Membrane</keyword>
<dbReference type="EMBL" id="CP099428">
    <property type="protein sequence ID" value="USW58445.1"/>
    <property type="molecule type" value="Genomic_DNA"/>
</dbReference>
<feature type="region of interest" description="Disordered" evidence="5">
    <location>
        <begin position="456"/>
        <end position="511"/>
    </location>
</feature>
<evidence type="ECO:0000256" key="1">
    <source>
        <dbReference type="ARBA" id="ARBA00004141"/>
    </source>
</evidence>
<name>A0A9Q9B0I2_9PEZI</name>
<feature type="transmembrane region" description="Helical" evidence="6">
    <location>
        <begin position="7"/>
        <end position="26"/>
    </location>
</feature>
<keyword evidence="3 6" id="KW-1133">Transmembrane helix</keyword>
<dbReference type="InterPro" id="IPR057678">
    <property type="entry name" value="DUF7918"/>
</dbReference>
<evidence type="ECO:0000256" key="6">
    <source>
        <dbReference type="SAM" id="Phobius"/>
    </source>
</evidence>